<dbReference type="EMBL" id="JAHQZT010000007">
    <property type="protein sequence ID" value="MBV0933039.1"/>
    <property type="molecule type" value="Genomic_DNA"/>
</dbReference>
<dbReference type="RefSeq" id="WP_217334467.1">
    <property type="nucleotide sequence ID" value="NZ_JAHQZT010000007.1"/>
</dbReference>
<organism evidence="1 2">
    <name type="scientific">Marinobacterium weihaiense</name>
    <dbReference type="NCBI Taxonomy" id="2851016"/>
    <lineage>
        <taxon>Bacteria</taxon>
        <taxon>Pseudomonadati</taxon>
        <taxon>Pseudomonadota</taxon>
        <taxon>Gammaproteobacteria</taxon>
        <taxon>Oceanospirillales</taxon>
        <taxon>Oceanospirillaceae</taxon>
        <taxon>Marinobacterium</taxon>
    </lineage>
</organism>
<sequence>MTSDYFIGLPQWKHPQWVQSILPDPEQGDLAQYAASFSSVEGNTTFYGLPAVSTVARWQAETPPGFRFCFKFPQSISHQSGLRHVDDEVTALLTRLQPLAERLGLLCLQLPSRFGPEHLPELARFLTALPAGVRYAVEVRHLAFFQRGDAEQRLNALLADVGANRISFDTRALFAHPQPDPITQEALAQKPRLPLRVLATADAPMLRFISPLDLQQGQRWLAPWVEQVLRWIGEGKTPFVFMHTPSNAQAPELARWFANELQKRQPRLAAGFEDWAGRRVVRRQPGLF</sequence>
<gene>
    <name evidence="1" type="ORF">KTN04_06790</name>
</gene>
<dbReference type="Proteomes" id="UP000755551">
    <property type="component" value="Unassembled WGS sequence"/>
</dbReference>
<reference evidence="1 2" key="1">
    <citation type="submission" date="2021-06" db="EMBL/GenBank/DDBJ databases">
        <title>Bacterium isolated from marine sediment.</title>
        <authorList>
            <person name="Zhu K.-L."/>
            <person name="Du Z.-J."/>
            <person name="Liang Q.-Y."/>
        </authorList>
    </citation>
    <scope>NUCLEOTIDE SEQUENCE [LARGE SCALE GENOMIC DNA]</scope>
    <source>
        <strain evidence="1 2">A346</strain>
    </source>
</reference>
<protein>
    <submittedName>
        <fullName evidence="1">DUF72 domain-containing protein</fullName>
    </submittedName>
</protein>
<accession>A0ABS6M9S5</accession>
<evidence type="ECO:0000313" key="1">
    <source>
        <dbReference type="EMBL" id="MBV0933039.1"/>
    </source>
</evidence>
<comment type="caution">
    <text evidence="1">The sequence shown here is derived from an EMBL/GenBank/DDBJ whole genome shotgun (WGS) entry which is preliminary data.</text>
</comment>
<evidence type="ECO:0000313" key="2">
    <source>
        <dbReference type="Proteomes" id="UP000755551"/>
    </source>
</evidence>
<dbReference type="PANTHER" id="PTHR30348">
    <property type="entry name" value="UNCHARACTERIZED PROTEIN YECE"/>
    <property type="match status" value="1"/>
</dbReference>
<keyword evidence="2" id="KW-1185">Reference proteome</keyword>
<dbReference type="Pfam" id="PF01904">
    <property type="entry name" value="DUF72"/>
    <property type="match status" value="1"/>
</dbReference>
<dbReference type="InterPro" id="IPR002763">
    <property type="entry name" value="DUF72"/>
</dbReference>
<name>A0ABS6M9S5_9GAMM</name>
<proteinExistence type="predicted"/>
<dbReference type="PANTHER" id="PTHR30348:SF9">
    <property type="entry name" value="UPF0759 PROTEIN YECE"/>
    <property type="match status" value="1"/>
</dbReference>